<proteinExistence type="predicted"/>
<gene>
    <name evidence="1" type="ORF">ELX58_04565</name>
</gene>
<dbReference type="EMBL" id="CP034726">
    <property type="protein sequence ID" value="QBP18420.1"/>
    <property type="molecule type" value="Genomic_DNA"/>
</dbReference>
<dbReference type="Proteomes" id="UP000294321">
    <property type="component" value="Chromosome"/>
</dbReference>
<keyword evidence="2" id="KW-1185">Reference proteome</keyword>
<dbReference type="AlphaFoldDB" id="A0A4P6ZMF5"/>
<evidence type="ECO:0000313" key="2">
    <source>
        <dbReference type="Proteomes" id="UP000294321"/>
    </source>
</evidence>
<dbReference type="RefSeq" id="WP_133441979.1">
    <property type="nucleotide sequence ID" value="NZ_CP034726.1"/>
</dbReference>
<dbReference type="KEGG" id="lji:ELX58_04565"/>
<accession>A0A4P6ZMF5</accession>
<name>A0A4P6ZMF5_9LACO</name>
<protein>
    <submittedName>
        <fullName evidence="1">Uncharacterized protein</fullName>
    </submittedName>
</protein>
<reference evidence="2" key="1">
    <citation type="submission" date="2018-12" db="EMBL/GenBank/DDBJ databases">
        <title>A new species of lactobacillus.</title>
        <authorList>
            <person name="Jian Y."/>
            <person name="Xin L."/>
            <person name="Hong Z.J."/>
            <person name="Ming L.Z."/>
            <person name="Hong X.Z."/>
        </authorList>
    </citation>
    <scope>NUCLEOTIDE SEQUENCE [LARGE SCALE GENOMIC DNA]</scope>
    <source>
        <strain evidence="2">HSLZ-75</strain>
    </source>
</reference>
<organism evidence="1 2">
    <name type="scientific">Acetilactobacillus jinshanensis</name>
    <dbReference type="NCBI Taxonomy" id="1720083"/>
    <lineage>
        <taxon>Bacteria</taxon>
        <taxon>Bacillati</taxon>
        <taxon>Bacillota</taxon>
        <taxon>Bacilli</taxon>
        <taxon>Lactobacillales</taxon>
        <taxon>Lactobacillaceae</taxon>
        <taxon>Acetilactobacillus</taxon>
    </lineage>
</organism>
<evidence type="ECO:0000313" key="1">
    <source>
        <dbReference type="EMBL" id="QBP18420.1"/>
    </source>
</evidence>
<sequence>MRFHSAHLYDNTTKHLVKGYLENIAMTPIHFRYYPSATNQLHPGDSVDTDVMKYGVLSVKKYGQKRMQAILINPNII</sequence>